<reference evidence="2" key="1">
    <citation type="journal article" date="2018" name="Nat. Plants">
        <title>Whole-genome landscape of Medicago truncatula symbiotic genes.</title>
        <authorList>
            <person name="Pecrix Y."/>
            <person name="Staton S.E."/>
            <person name="Sallet E."/>
            <person name="Lelandais-Briere C."/>
            <person name="Moreau S."/>
            <person name="Carrere S."/>
            <person name="Blein T."/>
            <person name="Jardinaud M.F."/>
            <person name="Latrasse D."/>
            <person name="Zouine M."/>
            <person name="Zahm M."/>
            <person name="Kreplak J."/>
            <person name="Mayjonade B."/>
            <person name="Satge C."/>
            <person name="Perez M."/>
            <person name="Cauet S."/>
            <person name="Marande W."/>
            <person name="Chantry-Darmon C."/>
            <person name="Lopez-Roques C."/>
            <person name="Bouchez O."/>
            <person name="Berard A."/>
            <person name="Debelle F."/>
            <person name="Munos S."/>
            <person name="Bendahmane A."/>
            <person name="Berges H."/>
            <person name="Niebel A."/>
            <person name="Buitink J."/>
            <person name="Frugier F."/>
            <person name="Benhamed M."/>
            <person name="Crespi M."/>
            <person name="Gouzy J."/>
            <person name="Gamas P."/>
        </authorList>
    </citation>
    <scope>NUCLEOTIDE SEQUENCE [LARGE SCALE GENOMIC DNA]</scope>
    <source>
        <strain evidence="2">cv. Jemalong A17</strain>
    </source>
</reference>
<comment type="caution">
    <text evidence="1">The sequence shown here is derived from an EMBL/GenBank/DDBJ whole genome shotgun (WGS) entry which is preliminary data.</text>
</comment>
<accession>A0A396HY80</accession>
<proteinExistence type="predicted"/>
<evidence type="ECO:0000313" key="1">
    <source>
        <dbReference type="EMBL" id="RHN56365.1"/>
    </source>
</evidence>
<dbReference type="EMBL" id="PSQE01000005">
    <property type="protein sequence ID" value="RHN56365.1"/>
    <property type="molecule type" value="Genomic_DNA"/>
</dbReference>
<sequence length="190" mass="20568">MAESNSIDMNAAATGDERDTVIPSSFTNFVRKEDPFFCPWANKTETIEKEEDGSLQKSELTVPVHGIIGSKAKKNIAPETVKQCGQSSGDSNACKNASTGFNKEKEDASLQKTELTITTDKIIDAPVNAKECEPSSATARNLDMGGSGNVLIKVEDLRPKLNDVNFVGKSGKCKEDMSQESEKSKCVPCW</sequence>
<evidence type="ECO:0000313" key="2">
    <source>
        <dbReference type="Proteomes" id="UP000265566"/>
    </source>
</evidence>
<dbReference type="Gramene" id="rna31751">
    <property type="protein sequence ID" value="RHN56365.1"/>
    <property type="gene ID" value="gene31751"/>
</dbReference>
<dbReference type="Proteomes" id="UP000265566">
    <property type="component" value="Chromosome 5"/>
</dbReference>
<name>A0A396HY80_MEDTR</name>
<protein>
    <submittedName>
        <fullName evidence="1">Uncharacterized protein</fullName>
    </submittedName>
</protein>
<organism evidence="1 2">
    <name type="scientific">Medicago truncatula</name>
    <name type="common">Barrel medic</name>
    <name type="synonym">Medicago tribuloides</name>
    <dbReference type="NCBI Taxonomy" id="3880"/>
    <lineage>
        <taxon>Eukaryota</taxon>
        <taxon>Viridiplantae</taxon>
        <taxon>Streptophyta</taxon>
        <taxon>Embryophyta</taxon>
        <taxon>Tracheophyta</taxon>
        <taxon>Spermatophyta</taxon>
        <taxon>Magnoliopsida</taxon>
        <taxon>eudicotyledons</taxon>
        <taxon>Gunneridae</taxon>
        <taxon>Pentapetalae</taxon>
        <taxon>rosids</taxon>
        <taxon>fabids</taxon>
        <taxon>Fabales</taxon>
        <taxon>Fabaceae</taxon>
        <taxon>Papilionoideae</taxon>
        <taxon>50 kb inversion clade</taxon>
        <taxon>NPAAA clade</taxon>
        <taxon>Hologalegina</taxon>
        <taxon>IRL clade</taxon>
        <taxon>Trifolieae</taxon>
        <taxon>Medicago</taxon>
    </lineage>
</organism>
<gene>
    <name evidence="1" type="ORF">MtrunA17_Chr5g0428691</name>
</gene>
<dbReference type="AlphaFoldDB" id="A0A396HY80"/>